<keyword evidence="2" id="KW-0328">Glycosyltransferase</keyword>
<sequence>MLESVLWASLLILAYIYAGYPVLAMAFGKVFGRPVDQGGWTPSITLIITAYNEEAHIAEKLRNVLELDYPPDQLDVIVASDGSTDATDRIVREYTAPNVRLLRVEGRVGKTGSQNAAAAAATGEILVFTDATTILESNALRAIARNFHDPEVGAVAGRLTYVAKQDDATGKGGTSYWGYETALRLAESRLGSLIGVSGCLYGVRRSAYRPIAPELISDFVIAMVVREQGMRTVLEPNATCYEDTLDRPDQELSMRVRVTLRSLSALAAQRRFLNPMRFGAFAWQLWSHKLLRYLSPLFCTAALLATIGLALQGRYLWMLALQVAAIIAGGLGFVQLRTLGHSRVLAKPYYFLLTNLASAISIVRFLRGEKVITWTPVR</sequence>
<dbReference type="Proteomes" id="UP000646426">
    <property type="component" value="Unassembled WGS sequence"/>
</dbReference>
<evidence type="ECO:0000313" key="6">
    <source>
        <dbReference type="EMBL" id="GHA74662.1"/>
    </source>
</evidence>
<comment type="caution">
    <text evidence="6">The sequence shown here is derived from an EMBL/GenBank/DDBJ whole genome shotgun (WGS) entry which is preliminary data.</text>
</comment>
<keyword evidence="7" id="KW-1185">Reference proteome</keyword>
<dbReference type="EMBL" id="BMYD01000001">
    <property type="protein sequence ID" value="GHA74662.1"/>
    <property type="molecule type" value="Genomic_DNA"/>
</dbReference>
<evidence type="ECO:0000256" key="4">
    <source>
        <dbReference type="SAM" id="Phobius"/>
    </source>
</evidence>
<dbReference type="Pfam" id="PF00535">
    <property type="entry name" value="Glycos_transf_2"/>
    <property type="match status" value="1"/>
</dbReference>
<evidence type="ECO:0000259" key="5">
    <source>
        <dbReference type="Pfam" id="PF00535"/>
    </source>
</evidence>
<dbReference type="InterPro" id="IPR029044">
    <property type="entry name" value="Nucleotide-diphossugar_trans"/>
</dbReference>
<name>A0A918SW95_9GAMM</name>
<dbReference type="AlphaFoldDB" id="A0A918SW95"/>
<dbReference type="RefSeq" id="WP_189453831.1">
    <property type="nucleotide sequence ID" value="NZ_BMYD01000001.1"/>
</dbReference>
<dbReference type="GO" id="GO:0016757">
    <property type="term" value="F:glycosyltransferase activity"/>
    <property type="evidence" value="ECO:0007669"/>
    <property type="project" value="UniProtKB-KW"/>
</dbReference>
<keyword evidence="4" id="KW-0812">Transmembrane</keyword>
<dbReference type="SUPFAM" id="SSF53448">
    <property type="entry name" value="Nucleotide-diphospho-sugar transferases"/>
    <property type="match status" value="1"/>
</dbReference>
<dbReference type="PANTHER" id="PTHR43630:SF1">
    <property type="entry name" value="POLY-BETA-1,6-N-ACETYL-D-GLUCOSAMINE SYNTHASE"/>
    <property type="match status" value="1"/>
</dbReference>
<evidence type="ECO:0000256" key="1">
    <source>
        <dbReference type="ARBA" id="ARBA00006739"/>
    </source>
</evidence>
<dbReference type="InterPro" id="IPR001173">
    <property type="entry name" value="Glyco_trans_2-like"/>
</dbReference>
<keyword evidence="4" id="KW-0472">Membrane</keyword>
<feature type="transmembrane region" description="Helical" evidence="4">
    <location>
        <begin position="290"/>
        <end position="309"/>
    </location>
</feature>
<reference evidence="6" key="1">
    <citation type="journal article" date="2014" name="Int. J. Syst. Evol. Microbiol.">
        <title>Complete genome sequence of Corynebacterium casei LMG S-19264T (=DSM 44701T), isolated from a smear-ripened cheese.</title>
        <authorList>
            <consortium name="US DOE Joint Genome Institute (JGI-PGF)"/>
            <person name="Walter F."/>
            <person name="Albersmeier A."/>
            <person name="Kalinowski J."/>
            <person name="Ruckert C."/>
        </authorList>
    </citation>
    <scope>NUCLEOTIDE SEQUENCE</scope>
    <source>
        <strain evidence="6">KCTC 23077</strain>
    </source>
</reference>
<accession>A0A918SW95</accession>
<dbReference type="CDD" id="cd06439">
    <property type="entry name" value="CESA_like_1"/>
    <property type="match status" value="1"/>
</dbReference>
<organism evidence="6 7">
    <name type="scientific">Cognatilysobacter bugurensis</name>
    <dbReference type="NCBI Taxonomy" id="543356"/>
    <lineage>
        <taxon>Bacteria</taxon>
        <taxon>Pseudomonadati</taxon>
        <taxon>Pseudomonadota</taxon>
        <taxon>Gammaproteobacteria</taxon>
        <taxon>Lysobacterales</taxon>
        <taxon>Lysobacteraceae</taxon>
        <taxon>Cognatilysobacter</taxon>
    </lineage>
</organism>
<feature type="domain" description="Glycosyltransferase 2-like" evidence="5">
    <location>
        <begin position="46"/>
        <end position="208"/>
    </location>
</feature>
<dbReference type="Gene3D" id="3.90.550.10">
    <property type="entry name" value="Spore Coat Polysaccharide Biosynthesis Protein SpsA, Chain A"/>
    <property type="match status" value="1"/>
</dbReference>
<proteinExistence type="inferred from homology"/>
<evidence type="ECO:0000313" key="7">
    <source>
        <dbReference type="Proteomes" id="UP000646426"/>
    </source>
</evidence>
<comment type="similarity">
    <text evidence="1">Belongs to the glycosyltransferase 2 family.</text>
</comment>
<feature type="transmembrane region" description="Helical" evidence="4">
    <location>
        <begin position="315"/>
        <end position="336"/>
    </location>
</feature>
<protein>
    <submittedName>
        <fullName evidence="6">Glycosyl transferase</fullName>
    </submittedName>
</protein>
<reference evidence="6" key="2">
    <citation type="submission" date="2020-09" db="EMBL/GenBank/DDBJ databases">
        <authorList>
            <person name="Sun Q."/>
            <person name="Kim S."/>
        </authorList>
    </citation>
    <scope>NUCLEOTIDE SEQUENCE</scope>
    <source>
        <strain evidence="6">KCTC 23077</strain>
    </source>
</reference>
<evidence type="ECO:0000256" key="2">
    <source>
        <dbReference type="ARBA" id="ARBA00022676"/>
    </source>
</evidence>
<evidence type="ECO:0000256" key="3">
    <source>
        <dbReference type="ARBA" id="ARBA00022679"/>
    </source>
</evidence>
<keyword evidence="4" id="KW-1133">Transmembrane helix</keyword>
<gene>
    <name evidence="6" type="ORF">GCM10007067_09620</name>
</gene>
<dbReference type="PANTHER" id="PTHR43630">
    <property type="entry name" value="POLY-BETA-1,6-N-ACETYL-D-GLUCOSAMINE SYNTHASE"/>
    <property type="match status" value="1"/>
</dbReference>
<feature type="transmembrane region" description="Helical" evidence="4">
    <location>
        <begin position="6"/>
        <end position="27"/>
    </location>
</feature>
<feature type="transmembrane region" description="Helical" evidence="4">
    <location>
        <begin position="348"/>
        <end position="366"/>
    </location>
</feature>
<keyword evidence="3 6" id="KW-0808">Transferase</keyword>